<dbReference type="AlphaFoldDB" id="A0A5B8S792"/>
<keyword evidence="3" id="KW-1133">Transmembrane helix</keyword>
<dbReference type="PANTHER" id="PTHR45138">
    <property type="entry name" value="REGULATORY COMPONENTS OF SENSORY TRANSDUCTION SYSTEM"/>
    <property type="match status" value="1"/>
</dbReference>
<feature type="transmembrane region" description="Helical" evidence="3">
    <location>
        <begin position="178"/>
        <end position="199"/>
    </location>
</feature>
<dbReference type="EMBL" id="CP042345">
    <property type="protein sequence ID" value="QEA16537.1"/>
    <property type="molecule type" value="Genomic_DNA"/>
</dbReference>
<accession>A0A5B8S792</accession>
<evidence type="ECO:0000256" key="2">
    <source>
        <dbReference type="ARBA" id="ARBA00034247"/>
    </source>
</evidence>
<feature type="transmembrane region" description="Helical" evidence="3">
    <location>
        <begin position="229"/>
        <end position="247"/>
    </location>
</feature>
<feature type="transmembrane region" description="Helical" evidence="3">
    <location>
        <begin position="114"/>
        <end position="131"/>
    </location>
</feature>
<reference evidence="5 6" key="1">
    <citation type="journal article" date="2013" name="J. Microbiol. Biotechnol.">
        <title>Novosphingobium ginsenosidimutans sp. nov., with the ability to convert ginsenoside.</title>
        <authorList>
            <person name="Kim J.K."/>
            <person name="He D."/>
            <person name="Liu Q.M."/>
            <person name="Park H.Y."/>
            <person name="Jung M.S."/>
            <person name="Yoon M.H."/>
            <person name="Kim S.C."/>
            <person name="Im W.T."/>
        </authorList>
    </citation>
    <scope>NUCLEOTIDE SEQUENCE [LARGE SCALE GENOMIC DNA]</scope>
    <source>
        <strain evidence="5 6">FW-6</strain>
    </source>
</reference>
<dbReference type="InterPro" id="IPR029787">
    <property type="entry name" value="Nucleotide_cyclase"/>
</dbReference>
<keyword evidence="6" id="KW-1185">Reference proteome</keyword>
<comment type="catalytic activity">
    <reaction evidence="2">
        <text>2 GTP = 3',3'-c-di-GMP + 2 diphosphate</text>
        <dbReference type="Rhea" id="RHEA:24898"/>
        <dbReference type="ChEBI" id="CHEBI:33019"/>
        <dbReference type="ChEBI" id="CHEBI:37565"/>
        <dbReference type="ChEBI" id="CHEBI:58805"/>
        <dbReference type="EC" id="2.7.7.65"/>
    </reaction>
</comment>
<dbReference type="InterPro" id="IPR050469">
    <property type="entry name" value="Diguanylate_Cyclase"/>
</dbReference>
<dbReference type="EC" id="2.7.7.65" evidence="1"/>
<sequence>MAPAYSQSLPERQVKLRSLSPPAAWLIISCAARSAPYLPPWPPCWSASALIRPRLDRAIQVFGLRHISGALPIAAGMTRLAGKLRGYFAPQVPDAIRDEFVVRGAVQMQRNSRLLFLALFLTTPTGALAAAEGATWWVRFGTPAALAMFCLAGVWSLGRDMRLATSVRRSRRFVRDAAVGSSLIAVICSAWCVHSWLSAPPDERIYYPIIVALGAFSTAYCLSSARTAAVLNLLINLVPMLALLYTSGSRMDLAVAVSLSIAALFQLHMVQSHFHTVIDLLTLQRHSRELARTDPLTGLLNRRALLDHALELGSEGPVRLLLVDIDHFKTINDDHGHDKGDEVLKVVAERLARIAEIRASVARIGGEEFALVGHADDLSEALALAILAEIRTAPMPHNRQVTVSIGLADGPAADEASWRQLFNRADAALYAAKGKGRNRLEQASPLPAPTAARTAAA</sequence>
<gene>
    <name evidence="5" type="ORF">FRF71_10565</name>
</gene>
<dbReference type="InterPro" id="IPR043128">
    <property type="entry name" value="Rev_trsase/Diguanyl_cyclase"/>
</dbReference>
<keyword evidence="3" id="KW-0472">Membrane</keyword>
<evidence type="ECO:0000256" key="1">
    <source>
        <dbReference type="ARBA" id="ARBA00012528"/>
    </source>
</evidence>
<organism evidence="5 6">
    <name type="scientific">Novosphingobium ginsenosidimutans</name>
    <dbReference type="NCBI Taxonomy" id="1176536"/>
    <lineage>
        <taxon>Bacteria</taxon>
        <taxon>Pseudomonadati</taxon>
        <taxon>Pseudomonadota</taxon>
        <taxon>Alphaproteobacteria</taxon>
        <taxon>Sphingomonadales</taxon>
        <taxon>Sphingomonadaceae</taxon>
        <taxon>Novosphingobium</taxon>
    </lineage>
</organism>
<evidence type="ECO:0000256" key="3">
    <source>
        <dbReference type="SAM" id="Phobius"/>
    </source>
</evidence>
<evidence type="ECO:0000259" key="4">
    <source>
        <dbReference type="PROSITE" id="PS50887"/>
    </source>
</evidence>
<evidence type="ECO:0000313" key="6">
    <source>
        <dbReference type="Proteomes" id="UP000321172"/>
    </source>
</evidence>
<feature type="domain" description="GGDEF" evidence="4">
    <location>
        <begin position="316"/>
        <end position="445"/>
    </location>
</feature>
<dbReference type="Pfam" id="PF00990">
    <property type="entry name" value="GGDEF"/>
    <property type="match status" value="1"/>
</dbReference>
<dbReference type="SMART" id="SM00267">
    <property type="entry name" value="GGDEF"/>
    <property type="match status" value="1"/>
</dbReference>
<name>A0A5B8S792_9SPHN</name>
<proteinExistence type="predicted"/>
<dbReference type="KEGG" id="ngf:FRF71_10565"/>
<dbReference type="NCBIfam" id="TIGR00254">
    <property type="entry name" value="GGDEF"/>
    <property type="match status" value="1"/>
</dbReference>
<evidence type="ECO:0000313" key="5">
    <source>
        <dbReference type="EMBL" id="QEA16537.1"/>
    </source>
</evidence>
<dbReference type="CDD" id="cd01949">
    <property type="entry name" value="GGDEF"/>
    <property type="match status" value="1"/>
</dbReference>
<dbReference type="InterPro" id="IPR000160">
    <property type="entry name" value="GGDEF_dom"/>
</dbReference>
<feature type="transmembrane region" description="Helical" evidence="3">
    <location>
        <begin position="205"/>
        <end position="222"/>
    </location>
</feature>
<dbReference type="GO" id="GO:0052621">
    <property type="term" value="F:diguanylate cyclase activity"/>
    <property type="evidence" value="ECO:0007669"/>
    <property type="project" value="UniProtKB-EC"/>
</dbReference>
<dbReference type="PANTHER" id="PTHR45138:SF9">
    <property type="entry name" value="DIGUANYLATE CYCLASE DGCM-RELATED"/>
    <property type="match status" value="1"/>
</dbReference>
<protein>
    <recommendedName>
        <fullName evidence="1">diguanylate cyclase</fullName>
        <ecNumber evidence="1">2.7.7.65</ecNumber>
    </recommendedName>
</protein>
<dbReference type="SUPFAM" id="SSF55073">
    <property type="entry name" value="Nucleotide cyclase"/>
    <property type="match status" value="1"/>
</dbReference>
<dbReference type="Gene3D" id="3.30.70.270">
    <property type="match status" value="1"/>
</dbReference>
<dbReference type="Proteomes" id="UP000321172">
    <property type="component" value="Chromosome"/>
</dbReference>
<dbReference type="PROSITE" id="PS50887">
    <property type="entry name" value="GGDEF"/>
    <property type="match status" value="1"/>
</dbReference>
<keyword evidence="3" id="KW-0812">Transmembrane</keyword>
<dbReference type="OrthoDB" id="9812260at2"/>
<feature type="transmembrane region" description="Helical" evidence="3">
    <location>
        <begin position="137"/>
        <end position="157"/>
    </location>
</feature>